<sequence length="146" mass="16431">MENIKKDVWLSIHSTQCFEGCDQEEINLVTAARLYRRNGKYYIAYDESEITGLEGTRTTLKLDGKTVSMIRTGTCPSEMLFLENQRHVGLYQTPMGMSVTISTHTSRIRNTIGENGGELAIDYTVEVDHNLAGSHHFELTVATQPM</sequence>
<reference evidence="2" key="1">
    <citation type="submission" date="2017-04" db="EMBL/GenBank/DDBJ databases">
        <title>Function of individual gut microbiota members based on whole genome sequencing of pure cultures obtained from chicken caecum.</title>
        <authorList>
            <person name="Medvecky M."/>
            <person name="Cejkova D."/>
            <person name="Polansky O."/>
            <person name="Karasova D."/>
            <person name="Kubasova T."/>
            <person name="Cizek A."/>
            <person name="Rychlik I."/>
        </authorList>
    </citation>
    <scope>NUCLEOTIDE SEQUENCE [LARGE SCALE GENOMIC DNA]</scope>
    <source>
        <strain evidence="2">An180</strain>
    </source>
</reference>
<protein>
    <recommendedName>
        <fullName evidence="3">DUF1934 domain-containing protein</fullName>
    </recommendedName>
</protein>
<gene>
    <name evidence="1" type="ORF">B5F17_05390</name>
</gene>
<proteinExistence type="predicted"/>
<dbReference type="Proteomes" id="UP000195897">
    <property type="component" value="Unassembled WGS sequence"/>
</dbReference>
<dbReference type="Pfam" id="PF09148">
    <property type="entry name" value="DUF1934"/>
    <property type="match status" value="1"/>
</dbReference>
<dbReference type="RefSeq" id="WP_016148816.1">
    <property type="nucleotide sequence ID" value="NZ_CABKSA010000003.1"/>
</dbReference>
<evidence type="ECO:0000313" key="1">
    <source>
        <dbReference type="EMBL" id="OUP53442.1"/>
    </source>
</evidence>
<organism evidence="1 2">
    <name type="scientific">Butyricicoccus pullicaecorum</name>
    <dbReference type="NCBI Taxonomy" id="501571"/>
    <lineage>
        <taxon>Bacteria</taxon>
        <taxon>Bacillati</taxon>
        <taxon>Bacillota</taxon>
        <taxon>Clostridia</taxon>
        <taxon>Eubacteriales</taxon>
        <taxon>Butyricicoccaceae</taxon>
        <taxon>Butyricicoccus</taxon>
    </lineage>
</organism>
<name>A0A1Y4LH45_9FIRM</name>
<dbReference type="EMBL" id="NFKK01000004">
    <property type="protein sequence ID" value="OUP53442.1"/>
    <property type="molecule type" value="Genomic_DNA"/>
</dbReference>
<comment type="caution">
    <text evidence="1">The sequence shown here is derived from an EMBL/GenBank/DDBJ whole genome shotgun (WGS) entry which is preliminary data.</text>
</comment>
<dbReference type="Gene3D" id="2.40.128.20">
    <property type="match status" value="1"/>
</dbReference>
<evidence type="ECO:0008006" key="3">
    <source>
        <dbReference type="Google" id="ProtNLM"/>
    </source>
</evidence>
<dbReference type="SUPFAM" id="SSF50814">
    <property type="entry name" value="Lipocalins"/>
    <property type="match status" value="1"/>
</dbReference>
<accession>A0A1Y4LH45</accession>
<dbReference type="InterPro" id="IPR012674">
    <property type="entry name" value="Calycin"/>
</dbReference>
<dbReference type="InterPro" id="IPR015231">
    <property type="entry name" value="DUF1934"/>
</dbReference>
<evidence type="ECO:0000313" key="2">
    <source>
        <dbReference type="Proteomes" id="UP000195897"/>
    </source>
</evidence>
<dbReference type="AlphaFoldDB" id="A0A1Y4LH45"/>